<name>A0A918KIQ6_9PROT</name>
<evidence type="ECO:0008006" key="3">
    <source>
        <dbReference type="Google" id="ProtNLM"/>
    </source>
</evidence>
<dbReference type="RefSeq" id="WP_189582935.1">
    <property type="nucleotide sequence ID" value="NZ_BMYV01000001.1"/>
</dbReference>
<protein>
    <recommendedName>
        <fullName evidence="3">Lipoprotein</fullName>
    </recommendedName>
</protein>
<gene>
    <name evidence="1" type="ORF">GCM10011309_12850</name>
</gene>
<dbReference type="PROSITE" id="PS51257">
    <property type="entry name" value="PROKAR_LIPOPROTEIN"/>
    <property type="match status" value="1"/>
</dbReference>
<dbReference type="EMBL" id="BMYV01000001">
    <property type="protein sequence ID" value="GGX64205.1"/>
    <property type="molecule type" value="Genomic_DNA"/>
</dbReference>
<evidence type="ECO:0000313" key="1">
    <source>
        <dbReference type="EMBL" id="GGX64205.1"/>
    </source>
</evidence>
<dbReference type="Proteomes" id="UP000600865">
    <property type="component" value="Unassembled WGS sequence"/>
</dbReference>
<dbReference type="AlphaFoldDB" id="A0A918KIQ6"/>
<comment type="caution">
    <text evidence="1">The sequence shown here is derived from an EMBL/GenBank/DDBJ whole genome shotgun (WGS) entry which is preliminary data.</text>
</comment>
<organism evidence="1 2">
    <name type="scientific">Litorimonas cladophorae</name>
    <dbReference type="NCBI Taxonomy" id="1220491"/>
    <lineage>
        <taxon>Bacteria</taxon>
        <taxon>Pseudomonadati</taxon>
        <taxon>Pseudomonadota</taxon>
        <taxon>Alphaproteobacteria</taxon>
        <taxon>Maricaulales</taxon>
        <taxon>Robiginitomaculaceae</taxon>
    </lineage>
</organism>
<accession>A0A918KIQ6</accession>
<evidence type="ECO:0000313" key="2">
    <source>
        <dbReference type="Proteomes" id="UP000600865"/>
    </source>
</evidence>
<sequence>MKRLAAFFALLLVACQSPEGSQYKSVAGEACEAAFKSLSISEKVDGHLMVSYKMRDGAQFAYSRPDNATGEISAVCTVNVYEQKIEKLLIDTKSENEEKVRKDFTSQISQELRTF</sequence>
<proteinExistence type="predicted"/>
<reference evidence="1 2" key="1">
    <citation type="journal article" date="2014" name="Int. J. Syst. Evol. Microbiol.">
        <title>Complete genome sequence of Corynebacterium casei LMG S-19264T (=DSM 44701T), isolated from a smear-ripened cheese.</title>
        <authorList>
            <consortium name="US DOE Joint Genome Institute (JGI-PGF)"/>
            <person name="Walter F."/>
            <person name="Albersmeier A."/>
            <person name="Kalinowski J."/>
            <person name="Ruckert C."/>
        </authorList>
    </citation>
    <scope>NUCLEOTIDE SEQUENCE [LARGE SCALE GENOMIC DNA]</scope>
    <source>
        <strain evidence="1 2">KCTC 23968</strain>
    </source>
</reference>
<keyword evidence="2" id="KW-1185">Reference proteome</keyword>